<evidence type="ECO:0000313" key="1">
    <source>
        <dbReference type="EMBL" id="KNE01830.1"/>
    </source>
</evidence>
<dbReference type="VEuPathDB" id="FungiDB:QG37_01172"/>
<dbReference type="Proteomes" id="UP000037122">
    <property type="component" value="Unassembled WGS sequence"/>
</dbReference>
<dbReference type="EMBL" id="LGST01000008">
    <property type="protein sequence ID" value="KNE01830.1"/>
    <property type="molecule type" value="Genomic_DNA"/>
</dbReference>
<organism evidence="1 2">
    <name type="scientific">Candidozyma auris</name>
    <name type="common">Yeast</name>
    <name type="synonym">Candida auris</name>
    <dbReference type="NCBI Taxonomy" id="498019"/>
    <lineage>
        <taxon>Eukaryota</taxon>
        <taxon>Fungi</taxon>
        <taxon>Dikarya</taxon>
        <taxon>Ascomycota</taxon>
        <taxon>Saccharomycotina</taxon>
        <taxon>Pichiomycetes</taxon>
        <taxon>Metschnikowiaceae</taxon>
        <taxon>Candidozyma</taxon>
    </lineage>
</organism>
<comment type="caution">
    <text evidence="1">The sequence shown here is derived from an EMBL/GenBank/DDBJ whole genome shotgun (WGS) entry which is preliminary data.</text>
</comment>
<dbReference type="AlphaFoldDB" id="A0A0L0P6G8"/>
<sequence>MNWGTRYSKDLAGFADVLALKYQEAELQGGSFSVGSLLVGSRRGGCCQYTFGERRGKKSLAGETFGCKL</sequence>
<proteinExistence type="predicted"/>
<protein>
    <submittedName>
        <fullName evidence="1">Uncharacterized protein</fullName>
    </submittedName>
</protein>
<reference evidence="2" key="1">
    <citation type="journal article" date="2015" name="BMC Genomics">
        <title>Draft genome of a commonly misdiagnosed multidrug resistant pathogen Candida auris.</title>
        <authorList>
            <person name="Chatterjee S."/>
            <person name="Alampalli S.V."/>
            <person name="Nageshan R.K."/>
            <person name="Chettiar S.T."/>
            <person name="Joshi S."/>
            <person name="Tatu U.S."/>
        </authorList>
    </citation>
    <scope>NUCLEOTIDE SEQUENCE [LARGE SCALE GENOMIC DNA]</scope>
    <source>
        <strain evidence="2">6684</strain>
    </source>
</reference>
<gene>
    <name evidence="1" type="ORF">QG37_01172</name>
</gene>
<accession>A0A0L0P6G8</accession>
<name>A0A0L0P6G8_CANAR</name>
<evidence type="ECO:0000313" key="2">
    <source>
        <dbReference type="Proteomes" id="UP000037122"/>
    </source>
</evidence>